<keyword evidence="4" id="KW-1185">Reference proteome</keyword>
<feature type="transmembrane region" description="Helical" evidence="1">
    <location>
        <begin position="103"/>
        <end position="126"/>
    </location>
</feature>
<protein>
    <recommendedName>
        <fullName evidence="6">Transmembrane protein</fullName>
    </recommendedName>
</protein>
<organism evidence="2 5">
    <name type="scientific">Adineta steineri</name>
    <dbReference type="NCBI Taxonomy" id="433720"/>
    <lineage>
        <taxon>Eukaryota</taxon>
        <taxon>Metazoa</taxon>
        <taxon>Spiralia</taxon>
        <taxon>Gnathifera</taxon>
        <taxon>Rotifera</taxon>
        <taxon>Eurotatoria</taxon>
        <taxon>Bdelloidea</taxon>
        <taxon>Adinetida</taxon>
        <taxon>Adinetidae</taxon>
        <taxon>Adineta</taxon>
    </lineage>
</organism>
<keyword evidence="1" id="KW-0812">Transmembrane</keyword>
<comment type="caution">
    <text evidence="2">The sequence shown here is derived from an EMBL/GenBank/DDBJ whole genome shotgun (WGS) entry which is preliminary data.</text>
</comment>
<evidence type="ECO:0000313" key="5">
    <source>
        <dbReference type="Proteomes" id="UP000663877"/>
    </source>
</evidence>
<dbReference type="EMBL" id="CAJNOI010002477">
    <property type="protein sequence ID" value="CAF1477850.1"/>
    <property type="molecule type" value="Genomic_DNA"/>
</dbReference>
<dbReference type="Proteomes" id="UP000663832">
    <property type="component" value="Unassembled WGS sequence"/>
</dbReference>
<evidence type="ECO:0000256" key="1">
    <source>
        <dbReference type="SAM" id="Phobius"/>
    </source>
</evidence>
<name>A0A815RPN0_9BILA</name>
<evidence type="ECO:0008006" key="6">
    <source>
        <dbReference type="Google" id="ProtNLM"/>
    </source>
</evidence>
<evidence type="ECO:0000313" key="2">
    <source>
        <dbReference type="EMBL" id="CAF1477850.1"/>
    </source>
</evidence>
<gene>
    <name evidence="2" type="ORF">BJG266_LOCUS41896</name>
    <name evidence="3" type="ORF">QVE165_LOCUS58773</name>
</gene>
<dbReference type="AlphaFoldDB" id="A0A815RPN0"/>
<sequence>MNLQSNEKPTFINNDTSIYFNDKKSNNLLPSNIESRISPTANYSLDFDTINELINLHKKRKRTETMYLCIVSGILFLIGLIVLIIGLVPSRSSTLSNDFPTAFIVYLTVGGTLMVSSIVFVLARFFNNCCYIKQQFEDVDFSVNEQQPILWRLDREQWVRYLNYIHGPNRIWTERSSSSSSSSFCCRRSTYERLMNRQYGHIILHEKGLIIDELYFVSFRDYTLQDVKILYIDQNSKTIGLRIHTYFQDGKYNHYCYYDLFAPSSVSLEQIQALARAYIIKISGISTLDLPFEIIHLPE</sequence>
<dbReference type="Proteomes" id="UP000663877">
    <property type="component" value="Unassembled WGS sequence"/>
</dbReference>
<keyword evidence="1" id="KW-1133">Transmembrane helix</keyword>
<evidence type="ECO:0000313" key="3">
    <source>
        <dbReference type="EMBL" id="CAF1637756.1"/>
    </source>
</evidence>
<dbReference type="OrthoDB" id="10047843at2759"/>
<feature type="transmembrane region" description="Helical" evidence="1">
    <location>
        <begin position="66"/>
        <end position="88"/>
    </location>
</feature>
<keyword evidence="1" id="KW-0472">Membrane</keyword>
<reference evidence="2" key="1">
    <citation type="submission" date="2021-02" db="EMBL/GenBank/DDBJ databases">
        <authorList>
            <person name="Nowell W R."/>
        </authorList>
    </citation>
    <scope>NUCLEOTIDE SEQUENCE</scope>
</reference>
<accession>A0A815RPN0</accession>
<proteinExistence type="predicted"/>
<evidence type="ECO:0000313" key="4">
    <source>
        <dbReference type="Proteomes" id="UP000663832"/>
    </source>
</evidence>
<dbReference type="EMBL" id="CAJNOM010002797">
    <property type="protein sequence ID" value="CAF1637756.1"/>
    <property type="molecule type" value="Genomic_DNA"/>
</dbReference>